<evidence type="ECO:0000259" key="2">
    <source>
        <dbReference type="Pfam" id="PF07075"/>
    </source>
</evidence>
<dbReference type="eggNOG" id="COG3876">
    <property type="taxonomic scope" value="Bacteria"/>
</dbReference>
<dbReference type="PANTHER" id="PTHR42915:SF1">
    <property type="entry name" value="PEPTIDOGLYCAN BETA-N-ACETYLMURAMIDASE NAMZ"/>
    <property type="match status" value="1"/>
</dbReference>
<dbReference type="Pfam" id="PF20732">
    <property type="entry name" value="NamZ_C"/>
    <property type="match status" value="1"/>
</dbReference>
<dbReference type="GO" id="GO:0033922">
    <property type="term" value="F:peptidoglycan beta-N-acetylmuramidase activity"/>
    <property type="evidence" value="ECO:0007669"/>
    <property type="project" value="InterPro"/>
</dbReference>
<feature type="domain" description="Peptidoglycan beta-N-acetylmuramidase NamZ N-terminal" evidence="2">
    <location>
        <begin position="43"/>
        <end position="241"/>
    </location>
</feature>
<comment type="caution">
    <text evidence="4">The sequence shown here is derived from an EMBL/GenBank/DDBJ whole genome shotgun (WGS) entry which is preliminary data.</text>
</comment>
<organism evidence="4 5">
    <name type="scientific">Sphingobacterium deserti</name>
    <dbReference type="NCBI Taxonomy" id="1229276"/>
    <lineage>
        <taxon>Bacteria</taxon>
        <taxon>Pseudomonadati</taxon>
        <taxon>Bacteroidota</taxon>
        <taxon>Sphingobacteriia</taxon>
        <taxon>Sphingobacteriales</taxon>
        <taxon>Sphingobacteriaceae</taxon>
        <taxon>Sphingobacterium</taxon>
    </lineage>
</organism>
<dbReference type="RefSeq" id="WP_037498493.1">
    <property type="nucleotide sequence ID" value="NZ_JJMU01000029.1"/>
</dbReference>
<dbReference type="Gene3D" id="3.90.1150.140">
    <property type="match status" value="1"/>
</dbReference>
<proteinExistence type="predicted"/>
<sequence length="396" mass="44317">MKIKNISLFICLFLFVSAPTFSQIVPGADRIDEYLNYLKGKRIGMVVNPTSRIGDKPSVDSLLALGVNIVKVFGPEHGFRGDVGAGVKVKDAVDALTGVKVVSLYGKTNKPTKEMLDDIDLMIFDIQDIGVRYFTYLATMHRVMEACAENGKELLILDRPNPNGYFVDGPILDMDYKSGIGMHPVPITHGMTVGEYAQMINGEGWLADGIKCQIKIIPVANYTHDMEYHPPVNMSPNINTYQAVILYPSTCLFEGTVLSEGRGTQFPFTVIGAPEFRGIYDFSFTPKSIANMSATPIHLGKKCYGLDLRNVDLKSVRKAQAINLSWLIETYNKYPDKKIFFDNKQSKEIVVFDKLAGGPLLKQQIIDGLTEKQIRDSWKPGLEKYKVMRSKYLLYQ</sequence>
<protein>
    <recommendedName>
        <fullName evidence="6">DUF1343 domain-containing protein</fullName>
    </recommendedName>
</protein>
<dbReference type="InterPro" id="IPR048502">
    <property type="entry name" value="NamZ_N"/>
</dbReference>
<feature type="signal peptide" evidence="1">
    <location>
        <begin position="1"/>
        <end position="22"/>
    </location>
</feature>
<evidence type="ECO:0000313" key="5">
    <source>
        <dbReference type="Proteomes" id="UP000031802"/>
    </source>
</evidence>
<dbReference type="Gene3D" id="3.40.50.12170">
    <property type="entry name" value="Uncharacterised protein PF07075, DUF1343"/>
    <property type="match status" value="1"/>
</dbReference>
<keyword evidence="5" id="KW-1185">Reference proteome</keyword>
<evidence type="ECO:0000259" key="3">
    <source>
        <dbReference type="Pfam" id="PF20732"/>
    </source>
</evidence>
<dbReference type="PIRSF" id="PIRSF016719">
    <property type="entry name" value="UCP016719"/>
    <property type="match status" value="1"/>
</dbReference>
<dbReference type="InterPro" id="IPR008302">
    <property type="entry name" value="NamZ"/>
</dbReference>
<evidence type="ECO:0000256" key="1">
    <source>
        <dbReference type="SAM" id="SignalP"/>
    </source>
</evidence>
<keyword evidence="1" id="KW-0732">Signal</keyword>
<gene>
    <name evidence="4" type="ORF">DI53_2060</name>
</gene>
<evidence type="ECO:0008006" key="6">
    <source>
        <dbReference type="Google" id="ProtNLM"/>
    </source>
</evidence>
<dbReference type="Pfam" id="PF07075">
    <property type="entry name" value="NamZ_N"/>
    <property type="match status" value="1"/>
</dbReference>
<dbReference type="PANTHER" id="PTHR42915">
    <property type="entry name" value="HYPOTHETICAL 460 KDA PROTEIN IN FEUA-SIGW INTERGENIC REGION [PRECURSOR]"/>
    <property type="match status" value="1"/>
</dbReference>
<accession>A0A0B8T8I1</accession>
<dbReference type="InterPro" id="IPR048503">
    <property type="entry name" value="NamZ_C"/>
</dbReference>
<dbReference type="OrthoDB" id="9801061at2"/>
<feature type="chain" id="PRO_5002125280" description="DUF1343 domain-containing protein" evidence="1">
    <location>
        <begin position="23"/>
        <end position="396"/>
    </location>
</feature>
<dbReference type="STRING" id="1229276.DI53_2060"/>
<dbReference type="EMBL" id="JJMU01000029">
    <property type="protein sequence ID" value="KGE14230.1"/>
    <property type="molecule type" value="Genomic_DNA"/>
</dbReference>
<name>A0A0B8T8I1_9SPHI</name>
<feature type="domain" description="Peptidoglycan beta-N-acetylmuramidase NamZ C-terminal" evidence="3">
    <location>
        <begin position="245"/>
        <end position="395"/>
    </location>
</feature>
<dbReference type="Proteomes" id="UP000031802">
    <property type="component" value="Unassembled WGS sequence"/>
</dbReference>
<dbReference type="AlphaFoldDB" id="A0A0B8T8I1"/>
<reference evidence="4 5" key="2">
    <citation type="journal article" date="2015" name="PLoS ONE">
        <title>Whole-Genome Optical Mapping and Finished Genome Sequence of Sphingobacterium deserti sp. nov., a New Species Isolated from the Western Desert of China.</title>
        <authorList>
            <person name="Teng C."/>
            <person name="Zhou Z."/>
            <person name="Molnar I."/>
            <person name="Li X."/>
            <person name="Tang R."/>
            <person name="Chen M."/>
            <person name="Wang L."/>
            <person name="Su S."/>
            <person name="Zhang W."/>
            <person name="Lin M."/>
        </authorList>
    </citation>
    <scope>NUCLEOTIDE SEQUENCE [LARGE SCALE GENOMIC DNA]</scope>
    <source>
        <strain evidence="5">ACCC05744</strain>
    </source>
</reference>
<evidence type="ECO:0000313" key="4">
    <source>
        <dbReference type="EMBL" id="KGE14230.1"/>
    </source>
</evidence>
<reference evidence="5" key="1">
    <citation type="submission" date="2014-04" db="EMBL/GenBank/DDBJ databases">
        <title>Whole-Genome optical mapping and complete genome sequence of Sphingobacterium deserti sp. nov., a new spaces isolated from desert in the west of China.</title>
        <authorList>
            <person name="Teng C."/>
            <person name="Zhou Z."/>
            <person name="Li X."/>
            <person name="Chen M."/>
            <person name="Lin M."/>
            <person name="Wang L."/>
            <person name="Su S."/>
            <person name="Zhang C."/>
            <person name="Zhang W."/>
        </authorList>
    </citation>
    <scope>NUCLEOTIDE SEQUENCE [LARGE SCALE GENOMIC DNA]</scope>
    <source>
        <strain evidence="5">ACCC05744</strain>
    </source>
</reference>
<dbReference type="PATRIC" id="fig|1229276.3.peg.2122"/>